<dbReference type="InterPro" id="IPR020216">
    <property type="entry name" value="Uncharacterised_YncE"/>
</dbReference>
<dbReference type="Pfam" id="PF10903">
    <property type="entry name" value="DUF2691"/>
    <property type="match status" value="1"/>
</dbReference>
<protein>
    <submittedName>
        <fullName evidence="1">DUF2691 family protein</fullName>
    </submittedName>
</protein>
<keyword evidence="2" id="KW-1185">Reference proteome</keyword>
<dbReference type="RefSeq" id="WP_191203231.1">
    <property type="nucleotide sequence ID" value="NZ_JACXZA010000002.1"/>
</dbReference>
<evidence type="ECO:0000313" key="2">
    <source>
        <dbReference type="Proteomes" id="UP000609346"/>
    </source>
</evidence>
<dbReference type="Proteomes" id="UP000609346">
    <property type="component" value="Unassembled WGS sequence"/>
</dbReference>
<sequence length="154" mass="18021">MSRGISFVIRNEYGSVLKYMLAPLPVAAYNWYVGGEESYRVVENEMEPLFTREYFGMDGSTLQQIIEHPNVYLIFLGLKAFPFNSEIIDVRTYEEFLSSDCQFLLLIIDSVYVAMYCKDQILLADLYYNAMNLGYEKVQYITDDNDFRTKLSVW</sequence>
<evidence type="ECO:0000313" key="1">
    <source>
        <dbReference type="EMBL" id="MBD3918947.1"/>
    </source>
</evidence>
<gene>
    <name evidence="1" type="ORF">H8B09_09300</name>
</gene>
<proteinExistence type="predicted"/>
<name>A0ABR8MSJ9_9BACL</name>
<dbReference type="EMBL" id="JACXZA010000002">
    <property type="protein sequence ID" value="MBD3918947.1"/>
    <property type="molecule type" value="Genomic_DNA"/>
</dbReference>
<organism evidence="1 2">
    <name type="scientific">Paenibacillus terricola</name>
    <dbReference type="NCBI Taxonomy" id="2763503"/>
    <lineage>
        <taxon>Bacteria</taxon>
        <taxon>Bacillati</taxon>
        <taxon>Bacillota</taxon>
        <taxon>Bacilli</taxon>
        <taxon>Bacillales</taxon>
        <taxon>Paenibacillaceae</taxon>
        <taxon>Paenibacillus</taxon>
    </lineage>
</organism>
<comment type="caution">
    <text evidence="1">The sequence shown here is derived from an EMBL/GenBank/DDBJ whole genome shotgun (WGS) entry which is preliminary data.</text>
</comment>
<reference evidence="1 2" key="1">
    <citation type="submission" date="2020-09" db="EMBL/GenBank/DDBJ databases">
        <title>Paenibacillus sp. strain PR3 16S rRNA gene Genome sequencing and assembly.</title>
        <authorList>
            <person name="Kim J."/>
        </authorList>
    </citation>
    <scope>NUCLEOTIDE SEQUENCE [LARGE SCALE GENOMIC DNA]</scope>
    <source>
        <strain evidence="1 2">PR3</strain>
    </source>
</reference>
<accession>A0ABR8MSJ9</accession>